<dbReference type="KEGG" id="palo:E6C60_2528"/>
<dbReference type="RefSeq" id="WP_138226143.1">
    <property type="nucleotide sequence ID" value="NZ_CP040396.1"/>
</dbReference>
<dbReference type="SUPFAM" id="SSF53474">
    <property type="entry name" value="alpha/beta-Hydrolases"/>
    <property type="match status" value="1"/>
</dbReference>
<dbReference type="InterPro" id="IPR050583">
    <property type="entry name" value="Mycobacterial_A85_antigen"/>
</dbReference>
<accession>A0A4P8XNF3</accession>
<dbReference type="Gene3D" id="3.40.50.1820">
    <property type="entry name" value="alpha/beta hydrolase"/>
    <property type="match status" value="1"/>
</dbReference>
<protein>
    <submittedName>
        <fullName evidence="1">Putative esterase</fullName>
    </submittedName>
</protein>
<evidence type="ECO:0000313" key="1">
    <source>
        <dbReference type="EMBL" id="QCT03240.1"/>
    </source>
</evidence>
<gene>
    <name evidence="1" type="ORF">E6C60_2528</name>
</gene>
<reference evidence="1 2" key="1">
    <citation type="submission" date="2019-05" db="EMBL/GenBank/DDBJ databases">
        <authorList>
            <person name="Chen C."/>
        </authorList>
    </citation>
    <scope>NUCLEOTIDE SEQUENCE [LARGE SCALE GENOMIC DNA]</scope>
    <source>
        <strain evidence="1 2">HB172198</strain>
    </source>
</reference>
<dbReference type="Pfam" id="PF00756">
    <property type="entry name" value="Esterase"/>
    <property type="match status" value="1"/>
</dbReference>
<dbReference type="PANTHER" id="PTHR48098">
    <property type="entry name" value="ENTEROCHELIN ESTERASE-RELATED"/>
    <property type="match status" value="1"/>
</dbReference>
<dbReference type="InterPro" id="IPR029058">
    <property type="entry name" value="AB_hydrolase_fold"/>
</dbReference>
<dbReference type="InterPro" id="IPR000801">
    <property type="entry name" value="Esterase-like"/>
</dbReference>
<dbReference type="OrthoDB" id="9784036at2"/>
<dbReference type="Proteomes" id="UP000300879">
    <property type="component" value="Chromosome"/>
</dbReference>
<evidence type="ECO:0000313" key="2">
    <source>
        <dbReference type="Proteomes" id="UP000300879"/>
    </source>
</evidence>
<sequence>MTTSSVIERLDGFKAKLLNNERRIFVYLPPGYHYDRSRRYPVLYMHAGQRAFEPASPGTEAWYIHAAADRLMEQGYIDGLIIVGIAHLRPLTHNEFYHYKAPESEAGHIGCSGLQYEDFIINDLKPYIDSHYRTLRDSSNTGLIGASAGGLSTYHIGMRRPDVFGKLIMMSPYFVKPTLHTDPEPFLEEEVLVLEKDSKPDVSMWMDIGDAEGLFLPSQVRSIVTRCMERGSRYMEDIAYLEEPEAAHQEKDWGDRVHIPLLYMFGRIGNPSSLMLHGRDQIGLDGTGSVMNGVLRYDSGFAVSVLDGQYTSSDPQVLQVGPYGELKPQKPGTSEITLSTRGLTATKIITVIPQLPNFVTIHISAQAPVEEQPAASIYGGMGMKLDYTGEGRYEGSFKVPRNAGFHFRFTRGFRRFETGKQGQVMTNRRLRADQDLKLHYTISGWDSFMNRASIEKGAEHEPSNTIF</sequence>
<proteinExistence type="predicted"/>
<dbReference type="EMBL" id="CP040396">
    <property type="protein sequence ID" value="QCT03240.1"/>
    <property type="molecule type" value="Genomic_DNA"/>
</dbReference>
<organism evidence="1 2">
    <name type="scientific">Paenibacillus algicola</name>
    <dbReference type="NCBI Taxonomy" id="2565926"/>
    <lineage>
        <taxon>Bacteria</taxon>
        <taxon>Bacillati</taxon>
        <taxon>Bacillota</taxon>
        <taxon>Bacilli</taxon>
        <taxon>Bacillales</taxon>
        <taxon>Paenibacillaceae</taxon>
        <taxon>Paenibacillus</taxon>
    </lineage>
</organism>
<dbReference type="AlphaFoldDB" id="A0A4P8XNF3"/>
<dbReference type="PANTHER" id="PTHR48098:SF6">
    <property type="entry name" value="FERRI-BACILLIBACTIN ESTERASE BESA"/>
    <property type="match status" value="1"/>
</dbReference>
<keyword evidence="2" id="KW-1185">Reference proteome</keyword>
<name>A0A4P8XNF3_9BACL</name>